<dbReference type="Pfam" id="PF13455">
    <property type="entry name" value="MUG113"/>
    <property type="match status" value="1"/>
</dbReference>
<name>A0A0F8WM00_9ZZZZ</name>
<gene>
    <name evidence="2" type="ORF">LCGC14_3050140</name>
</gene>
<sequence>EYDKLNKKLNAKGYLYFVRFGNIVKIGSTLNIDNRMSQLIVGNPFVQLSRLLYLKGYELAERKFQDYFKRYNVLGEWYNISDSQIEQAKSDIIKGEIELIDDKEYSVEEKSHSPYEEITILQGENKSLKSENKLLRQIINELHKTIKIKSK</sequence>
<evidence type="ECO:0000313" key="2">
    <source>
        <dbReference type="EMBL" id="KKK57872.1"/>
    </source>
</evidence>
<dbReference type="SMART" id="SM00974">
    <property type="entry name" value="T5orf172"/>
    <property type="match status" value="1"/>
</dbReference>
<organism evidence="2">
    <name type="scientific">marine sediment metagenome</name>
    <dbReference type="NCBI Taxonomy" id="412755"/>
    <lineage>
        <taxon>unclassified sequences</taxon>
        <taxon>metagenomes</taxon>
        <taxon>ecological metagenomes</taxon>
    </lineage>
</organism>
<dbReference type="AlphaFoldDB" id="A0A0F8WM00"/>
<reference evidence="2" key="1">
    <citation type="journal article" date="2015" name="Nature">
        <title>Complex archaea that bridge the gap between prokaryotes and eukaryotes.</title>
        <authorList>
            <person name="Spang A."/>
            <person name="Saw J.H."/>
            <person name="Jorgensen S.L."/>
            <person name="Zaremba-Niedzwiedzka K."/>
            <person name="Martijn J."/>
            <person name="Lind A.E."/>
            <person name="van Eijk R."/>
            <person name="Schleper C."/>
            <person name="Guy L."/>
            <person name="Ettema T.J."/>
        </authorList>
    </citation>
    <scope>NUCLEOTIDE SEQUENCE</scope>
</reference>
<proteinExistence type="predicted"/>
<evidence type="ECO:0000259" key="1">
    <source>
        <dbReference type="SMART" id="SM00974"/>
    </source>
</evidence>
<protein>
    <recommendedName>
        <fullName evidence="1">Bacteriophage T5 Orf172 DNA-binding domain-containing protein</fullName>
    </recommendedName>
</protein>
<accession>A0A0F8WM00</accession>
<dbReference type="InterPro" id="IPR018306">
    <property type="entry name" value="Phage_T5_Orf172_DNA-bd"/>
</dbReference>
<comment type="caution">
    <text evidence="2">The sequence shown here is derived from an EMBL/GenBank/DDBJ whole genome shotgun (WGS) entry which is preliminary data.</text>
</comment>
<feature type="domain" description="Bacteriophage T5 Orf172 DNA-binding" evidence="1">
    <location>
        <begin position="18"/>
        <end position="92"/>
    </location>
</feature>
<dbReference type="EMBL" id="LAZR01064261">
    <property type="protein sequence ID" value="KKK57872.1"/>
    <property type="molecule type" value="Genomic_DNA"/>
</dbReference>
<feature type="non-terminal residue" evidence="2">
    <location>
        <position position="1"/>
    </location>
</feature>